<reference evidence="1" key="1">
    <citation type="submission" date="2014-09" db="EMBL/GenBank/DDBJ databases">
        <authorList>
            <person name="Magalhaes I.L.F."/>
            <person name="Oliveira U."/>
            <person name="Santos F.R."/>
            <person name="Vidigal T.H.D.A."/>
            <person name="Brescovit A.D."/>
            <person name="Santos A.J."/>
        </authorList>
    </citation>
    <scope>NUCLEOTIDE SEQUENCE</scope>
    <source>
        <tissue evidence="1">Shoot tissue taken approximately 20 cm above the soil surface</tissue>
    </source>
</reference>
<dbReference type="EMBL" id="GBRH01270390">
    <property type="protein sequence ID" value="JAD27505.1"/>
    <property type="molecule type" value="Transcribed_RNA"/>
</dbReference>
<proteinExistence type="predicted"/>
<sequence length="37" mass="4510">MIWTLLLHIYTIHILHKIPQSKLQKLSRATTIFLWHD</sequence>
<organism evidence="1">
    <name type="scientific">Arundo donax</name>
    <name type="common">Giant reed</name>
    <name type="synonym">Donax arundinaceus</name>
    <dbReference type="NCBI Taxonomy" id="35708"/>
    <lineage>
        <taxon>Eukaryota</taxon>
        <taxon>Viridiplantae</taxon>
        <taxon>Streptophyta</taxon>
        <taxon>Embryophyta</taxon>
        <taxon>Tracheophyta</taxon>
        <taxon>Spermatophyta</taxon>
        <taxon>Magnoliopsida</taxon>
        <taxon>Liliopsida</taxon>
        <taxon>Poales</taxon>
        <taxon>Poaceae</taxon>
        <taxon>PACMAD clade</taxon>
        <taxon>Arundinoideae</taxon>
        <taxon>Arundineae</taxon>
        <taxon>Arundo</taxon>
    </lineage>
</organism>
<accession>A0A0A8YRM8</accession>
<dbReference type="AlphaFoldDB" id="A0A0A8YRM8"/>
<evidence type="ECO:0000313" key="1">
    <source>
        <dbReference type="EMBL" id="JAD27505.1"/>
    </source>
</evidence>
<protein>
    <submittedName>
        <fullName evidence="1">Uncharacterized protein</fullName>
    </submittedName>
</protein>
<name>A0A0A8YRM8_ARUDO</name>
<reference evidence="1" key="2">
    <citation type="journal article" date="2015" name="Data Brief">
        <title>Shoot transcriptome of the giant reed, Arundo donax.</title>
        <authorList>
            <person name="Barrero R.A."/>
            <person name="Guerrero F.D."/>
            <person name="Moolhuijzen P."/>
            <person name="Goolsby J.A."/>
            <person name="Tidwell J."/>
            <person name="Bellgard S.E."/>
            <person name="Bellgard M.I."/>
        </authorList>
    </citation>
    <scope>NUCLEOTIDE SEQUENCE</scope>
    <source>
        <tissue evidence="1">Shoot tissue taken approximately 20 cm above the soil surface</tissue>
    </source>
</reference>